<dbReference type="EMBL" id="FRFE01000044">
    <property type="protein sequence ID" value="SHO52987.1"/>
    <property type="molecule type" value="Genomic_DNA"/>
</dbReference>
<reference evidence="1 2" key="1">
    <citation type="submission" date="2016-12" db="EMBL/GenBank/DDBJ databases">
        <authorList>
            <person name="Song W.-J."/>
            <person name="Kurnit D.M."/>
        </authorList>
    </citation>
    <scope>NUCLEOTIDE SEQUENCE [LARGE SCALE GENOMIC DNA]</scope>
    <source>
        <strain evidence="1 2">DSM 18488</strain>
    </source>
</reference>
<dbReference type="InterPro" id="IPR024524">
    <property type="entry name" value="DUF3800"/>
</dbReference>
<dbReference type="RefSeq" id="WP_073616595.1">
    <property type="nucleotide sequence ID" value="NZ_FRFE01000044.1"/>
</dbReference>
<dbReference type="OrthoDB" id="9799211at2"/>
<dbReference type="Pfam" id="PF12686">
    <property type="entry name" value="DUF3800"/>
    <property type="match status" value="1"/>
</dbReference>
<name>A0A1M7YK57_9BACT</name>
<proteinExistence type="predicted"/>
<sequence length="237" mass="27985">MSDTFNVYCDESCHLEHDHQKAMVLGAVWCPLEKSREIAVRLREIKQKHGLGPAFEVKWIKVSPAKKSLYLDLVDYFFDDDDLRFRALIVPDKLLLRHDAFPGQDHDGWYYKMYFDMLKVIFRPDCRYRIYLDIKDTHGAHKAAKLHEVLCNERYDFSRQVIERLQLVRSHEIEQLQIADLLIGAVAYLNRGLSGNSGKEAIIERMRKRSGYDLTRSTLLREEKMNVFRWHAAEVPW</sequence>
<evidence type="ECO:0008006" key="3">
    <source>
        <dbReference type="Google" id="ProtNLM"/>
    </source>
</evidence>
<gene>
    <name evidence="1" type="ORF">SAMN02745220_04872</name>
</gene>
<accession>A0A1M7YK57</accession>
<protein>
    <recommendedName>
        <fullName evidence="3">DUF3800 domain-containing protein</fullName>
    </recommendedName>
</protein>
<organism evidence="1 2">
    <name type="scientific">Desulfopila aestuarii DSM 18488</name>
    <dbReference type="NCBI Taxonomy" id="1121416"/>
    <lineage>
        <taxon>Bacteria</taxon>
        <taxon>Pseudomonadati</taxon>
        <taxon>Thermodesulfobacteriota</taxon>
        <taxon>Desulfobulbia</taxon>
        <taxon>Desulfobulbales</taxon>
        <taxon>Desulfocapsaceae</taxon>
        <taxon>Desulfopila</taxon>
    </lineage>
</organism>
<evidence type="ECO:0000313" key="2">
    <source>
        <dbReference type="Proteomes" id="UP000184603"/>
    </source>
</evidence>
<dbReference type="AlphaFoldDB" id="A0A1M7YK57"/>
<keyword evidence="2" id="KW-1185">Reference proteome</keyword>
<dbReference type="Proteomes" id="UP000184603">
    <property type="component" value="Unassembled WGS sequence"/>
</dbReference>
<dbReference type="STRING" id="1121416.SAMN02745220_04872"/>
<evidence type="ECO:0000313" key="1">
    <source>
        <dbReference type="EMBL" id="SHO52987.1"/>
    </source>
</evidence>